<feature type="domain" description="CTP synthase N-terminal" evidence="16">
    <location>
        <begin position="5"/>
        <end position="269"/>
    </location>
</feature>
<dbReference type="AlphaFoldDB" id="A0A7C2M3I6"/>
<dbReference type="GO" id="GO:0003883">
    <property type="term" value="F:CTP synthase activity"/>
    <property type="evidence" value="ECO:0007669"/>
    <property type="project" value="UniProtKB-EC"/>
</dbReference>
<dbReference type="InterPro" id="IPR017926">
    <property type="entry name" value="GATASE"/>
</dbReference>
<accession>A0A7C2M3I6</accession>
<keyword evidence="6" id="KW-0547">Nucleotide-binding</keyword>
<evidence type="ECO:0000256" key="9">
    <source>
        <dbReference type="ARBA" id="ARBA00022962"/>
    </source>
</evidence>
<proteinExistence type="inferred from homology"/>
<evidence type="ECO:0000256" key="14">
    <source>
        <dbReference type="ARBA" id="ARBA00083191"/>
    </source>
</evidence>
<dbReference type="GO" id="GO:0005524">
    <property type="term" value="F:ATP binding"/>
    <property type="evidence" value="ECO:0007669"/>
    <property type="project" value="UniProtKB-KW"/>
</dbReference>
<dbReference type="EC" id="6.3.4.2" evidence="3"/>
<feature type="domain" description="Glutamine amidotransferase" evidence="15">
    <location>
        <begin position="305"/>
        <end position="388"/>
    </location>
</feature>
<dbReference type="PANTHER" id="PTHR11550">
    <property type="entry name" value="CTP SYNTHASE"/>
    <property type="match status" value="1"/>
</dbReference>
<dbReference type="Pfam" id="PF00117">
    <property type="entry name" value="GATase"/>
    <property type="match status" value="1"/>
</dbReference>
<evidence type="ECO:0000256" key="11">
    <source>
        <dbReference type="ARBA" id="ARBA00047781"/>
    </source>
</evidence>
<dbReference type="PANTHER" id="PTHR11550:SF0">
    <property type="entry name" value="CTP SYNTHASE-RELATED"/>
    <property type="match status" value="1"/>
</dbReference>
<dbReference type="SUPFAM" id="SSF52540">
    <property type="entry name" value="P-loop containing nucleoside triphosphate hydrolases"/>
    <property type="match status" value="1"/>
</dbReference>
<dbReference type="GO" id="GO:0046872">
    <property type="term" value="F:metal ion binding"/>
    <property type="evidence" value="ECO:0007669"/>
    <property type="project" value="UniProtKB-KW"/>
</dbReference>
<dbReference type="Proteomes" id="UP000885753">
    <property type="component" value="Unassembled WGS sequence"/>
</dbReference>
<comment type="similarity">
    <text evidence="2">Belongs to the CTP synthase family.</text>
</comment>
<comment type="pathway">
    <text evidence="1">Pyrimidine metabolism; CTP biosynthesis via de novo pathway; CTP from UDP: step 2/2.</text>
</comment>
<name>A0A7C2M3I6_9FLAO</name>
<dbReference type="Pfam" id="PF06418">
    <property type="entry name" value="CTP_synth_N"/>
    <property type="match status" value="1"/>
</dbReference>
<dbReference type="NCBIfam" id="TIGR00337">
    <property type="entry name" value="PyrG"/>
    <property type="match status" value="1"/>
</dbReference>
<keyword evidence="8" id="KW-0460">Magnesium</keyword>
<dbReference type="InterPro" id="IPR017456">
    <property type="entry name" value="CTP_synthase_N"/>
</dbReference>
<dbReference type="GO" id="GO:0044210">
    <property type="term" value="P:'de novo' CTP biosynthetic process"/>
    <property type="evidence" value="ECO:0007669"/>
    <property type="project" value="UniProtKB-UniPathway"/>
</dbReference>
<comment type="catalytic activity">
    <reaction evidence="11">
        <text>UTP + L-glutamine + ATP + H2O = CTP + L-glutamate + ADP + phosphate + 2 H(+)</text>
        <dbReference type="Rhea" id="RHEA:26426"/>
        <dbReference type="ChEBI" id="CHEBI:15377"/>
        <dbReference type="ChEBI" id="CHEBI:15378"/>
        <dbReference type="ChEBI" id="CHEBI:29985"/>
        <dbReference type="ChEBI" id="CHEBI:30616"/>
        <dbReference type="ChEBI" id="CHEBI:37563"/>
        <dbReference type="ChEBI" id="CHEBI:43474"/>
        <dbReference type="ChEBI" id="CHEBI:46398"/>
        <dbReference type="ChEBI" id="CHEBI:58359"/>
        <dbReference type="ChEBI" id="CHEBI:456216"/>
        <dbReference type="EC" id="6.3.4.2"/>
    </reaction>
</comment>
<protein>
    <recommendedName>
        <fullName evidence="3">CTP synthase (glutamine hydrolyzing)</fullName>
        <ecNumber evidence="3">6.3.4.2</ecNumber>
    </recommendedName>
    <alternativeName>
        <fullName evidence="13">Cytidine 5'-triphosphate synthase</fullName>
    </alternativeName>
    <alternativeName>
        <fullName evidence="14">Cytidine triphosphate synthetase</fullName>
    </alternativeName>
    <alternativeName>
        <fullName evidence="12">UTP--ammonia ligase</fullName>
    </alternativeName>
</protein>
<evidence type="ECO:0000313" key="17">
    <source>
        <dbReference type="EMBL" id="HER39965.1"/>
    </source>
</evidence>
<keyword evidence="10" id="KW-0665">Pyrimidine biosynthesis</keyword>
<evidence type="ECO:0000256" key="5">
    <source>
        <dbReference type="ARBA" id="ARBA00022723"/>
    </source>
</evidence>
<evidence type="ECO:0000256" key="3">
    <source>
        <dbReference type="ARBA" id="ARBA00012291"/>
    </source>
</evidence>
<evidence type="ECO:0000256" key="10">
    <source>
        <dbReference type="ARBA" id="ARBA00022975"/>
    </source>
</evidence>
<keyword evidence="9" id="KW-0315">Glutamine amidotransferase</keyword>
<dbReference type="SUPFAM" id="SSF52317">
    <property type="entry name" value="Class I glutamine amidotransferase-like"/>
    <property type="match status" value="1"/>
</dbReference>
<evidence type="ECO:0000256" key="12">
    <source>
        <dbReference type="ARBA" id="ARBA00075170"/>
    </source>
</evidence>
<dbReference type="InterPro" id="IPR004468">
    <property type="entry name" value="CTP_synthase"/>
</dbReference>
<evidence type="ECO:0000256" key="4">
    <source>
        <dbReference type="ARBA" id="ARBA00022598"/>
    </source>
</evidence>
<dbReference type="NCBIfam" id="NF003792">
    <property type="entry name" value="PRK05380.1"/>
    <property type="match status" value="1"/>
</dbReference>
<organism evidence="17">
    <name type="scientific">Salinimicrobium catena</name>
    <dbReference type="NCBI Taxonomy" id="390640"/>
    <lineage>
        <taxon>Bacteria</taxon>
        <taxon>Pseudomonadati</taxon>
        <taxon>Bacteroidota</taxon>
        <taxon>Flavobacteriia</taxon>
        <taxon>Flavobacteriales</taxon>
        <taxon>Flavobacteriaceae</taxon>
        <taxon>Salinimicrobium</taxon>
    </lineage>
</organism>
<keyword evidence="5" id="KW-0479">Metal-binding</keyword>
<evidence type="ECO:0000259" key="15">
    <source>
        <dbReference type="Pfam" id="PF00117"/>
    </source>
</evidence>
<dbReference type="InterPro" id="IPR029062">
    <property type="entry name" value="Class_I_gatase-like"/>
</dbReference>
<comment type="caution">
    <text evidence="17">The sequence shown here is derived from an EMBL/GenBank/DDBJ whole genome shotgun (WGS) entry which is preliminary data.</text>
</comment>
<dbReference type="PROSITE" id="PS51273">
    <property type="entry name" value="GATASE_TYPE_1"/>
    <property type="match status" value="1"/>
</dbReference>
<dbReference type="CDD" id="cd03113">
    <property type="entry name" value="CTPS_N"/>
    <property type="match status" value="1"/>
</dbReference>
<reference evidence="17" key="1">
    <citation type="journal article" date="2020" name="mSystems">
        <title>Genome- and Community-Level Interaction Insights into Carbon Utilization and Element Cycling Functions of Hydrothermarchaeota in Hydrothermal Sediment.</title>
        <authorList>
            <person name="Zhou Z."/>
            <person name="Liu Y."/>
            <person name="Xu W."/>
            <person name="Pan J."/>
            <person name="Luo Z.H."/>
            <person name="Li M."/>
        </authorList>
    </citation>
    <scope>NUCLEOTIDE SEQUENCE [LARGE SCALE GENOMIC DNA]</scope>
    <source>
        <strain evidence="17">SpSt-1235</strain>
    </source>
</reference>
<dbReference type="UniPathway" id="UPA00159">
    <property type="reaction ID" value="UER00277"/>
</dbReference>
<dbReference type="EMBL" id="DSEE01000144">
    <property type="protein sequence ID" value="HER39965.1"/>
    <property type="molecule type" value="Genomic_DNA"/>
</dbReference>
<evidence type="ECO:0000256" key="7">
    <source>
        <dbReference type="ARBA" id="ARBA00022840"/>
    </source>
</evidence>
<dbReference type="GO" id="GO:0019856">
    <property type="term" value="P:pyrimidine nucleobase biosynthetic process"/>
    <property type="evidence" value="ECO:0007669"/>
    <property type="project" value="TreeGrafter"/>
</dbReference>
<evidence type="ECO:0000256" key="8">
    <source>
        <dbReference type="ARBA" id="ARBA00022842"/>
    </source>
</evidence>
<evidence type="ECO:0000256" key="13">
    <source>
        <dbReference type="ARBA" id="ARBA00079941"/>
    </source>
</evidence>
<sequence length="388" mass="43085">MAETKYIFVTGGVSSSLGKGIIAASLAKLLQARGYKTTIQKLDPYINVDPGTLNPYEHGECYVTEDGAETDLDLGHYERFLNVNTSQANNVTTGRIYQSVIEKERRGEFLGKTVQVVPHITNEIKERIQLLGKNHEYDIVITEIGGTVGDIESLPYIEAVRQLKWELGDDNALVIHLTLVPYLSAAGELKTKPTQHSVKTLMESGIKADILVCRTEHELSDDIRRKLALFCNVKQEAVIQSIDASTIYDVPNMMLEEGLDTVTLKKLALPDDSSPNLTQWNEFLKRHKNPKHEVTIGLIGKYVELQDSYKSILEAFIHAGAANEVKVNIESIHSEFINDTTIKNKISHLDGVLVAPGFGERGVEGKIDAVRFARENNIPFLGICLGMQ</sequence>
<evidence type="ECO:0000259" key="16">
    <source>
        <dbReference type="Pfam" id="PF06418"/>
    </source>
</evidence>
<keyword evidence="7" id="KW-0067">ATP-binding</keyword>
<evidence type="ECO:0000256" key="6">
    <source>
        <dbReference type="ARBA" id="ARBA00022741"/>
    </source>
</evidence>
<dbReference type="GO" id="GO:0005829">
    <property type="term" value="C:cytosol"/>
    <property type="evidence" value="ECO:0007669"/>
    <property type="project" value="TreeGrafter"/>
</dbReference>
<dbReference type="GO" id="GO:0042802">
    <property type="term" value="F:identical protein binding"/>
    <property type="evidence" value="ECO:0007669"/>
    <property type="project" value="TreeGrafter"/>
</dbReference>
<dbReference type="InterPro" id="IPR027417">
    <property type="entry name" value="P-loop_NTPase"/>
</dbReference>
<dbReference type="Gene3D" id="3.40.50.300">
    <property type="entry name" value="P-loop containing nucleotide triphosphate hydrolases"/>
    <property type="match status" value="1"/>
</dbReference>
<evidence type="ECO:0000256" key="2">
    <source>
        <dbReference type="ARBA" id="ARBA00007533"/>
    </source>
</evidence>
<keyword evidence="4 17" id="KW-0436">Ligase</keyword>
<dbReference type="Gene3D" id="3.40.50.880">
    <property type="match status" value="1"/>
</dbReference>
<evidence type="ECO:0000256" key="1">
    <source>
        <dbReference type="ARBA" id="ARBA00005171"/>
    </source>
</evidence>
<dbReference type="FunFam" id="3.40.50.300:FF:000009">
    <property type="entry name" value="CTP synthase"/>
    <property type="match status" value="1"/>
</dbReference>
<gene>
    <name evidence="17" type="ORF">ENO10_01965</name>
</gene>
<feature type="non-terminal residue" evidence="17">
    <location>
        <position position="388"/>
    </location>
</feature>